<dbReference type="PROSITE" id="PS50893">
    <property type="entry name" value="ABC_TRANSPORTER_2"/>
    <property type="match status" value="1"/>
</dbReference>
<dbReference type="InterPro" id="IPR027417">
    <property type="entry name" value="P-loop_NTPase"/>
</dbReference>
<evidence type="ECO:0000256" key="2">
    <source>
        <dbReference type="ARBA" id="ARBA00022448"/>
    </source>
</evidence>
<keyword evidence="12" id="KW-0378">Hydrolase</keyword>
<keyword evidence="2" id="KW-0813">Transport</keyword>
<organism evidence="12 13">
    <name type="scientific">Candidatus Competibacter denitrificans Run_A_D11</name>
    <dbReference type="NCBI Taxonomy" id="1400863"/>
    <lineage>
        <taxon>Bacteria</taxon>
        <taxon>Pseudomonadati</taxon>
        <taxon>Pseudomonadota</taxon>
        <taxon>Gammaproteobacteria</taxon>
        <taxon>Candidatus Competibacteraceae</taxon>
        <taxon>Candidatus Competibacter</taxon>
    </lineage>
</organism>
<keyword evidence="4 9" id="KW-0812">Transmembrane</keyword>
<comment type="caution">
    <text evidence="12">The sequence shown here is derived from an EMBL/GenBank/DDBJ whole genome shotgun (WGS) entry which is preliminary data.</text>
</comment>
<comment type="subcellular location">
    <subcellularLocation>
        <location evidence="1">Cell membrane</location>
        <topology evidence="1">Multi-pass membrane protein</topology>
    </subcellularLocation>
</comment>
<evidence type="ECO:0000256" key="4">
    <source>
        <dbReference type="ARBA" id="ARBA00022692"/>
    </source>
</evidence>
<dbReference type="InterPro" id="IPR003439">
    <property type="entry name" value="ABC_transporter-like_ATP-bd"/>
</dbReference>
<dbReference type="FunFam" id="3.40.50.300:FF:001444">
    <property type="entry name" value="ABC transporter ATP-binding protein"/>
    <property type="match status" value="1"/>
</dbReference>
<evidence type="ECO:0000259" key="11">
    <source>
        <dbReference type="PROSITE" id="PS50929"/>
    </source>
</evidence>
<dbReference type="GO" id="GO:0034040">
    <property type="term" value="F:ATPase-coupled lipid transmembrane transporter activity"/>
    <property type="evidence" value="ECO:0007669"/>
    <property type="project" value="TreeGrafter"/>
</dbReference>
<sequence>MRRYLRQCRVYFLYAGLFSLFLNVLLLTVPLYSLQVFDRVLVSRSEATLLVLTVMAVGALLTQLLLDLIRGRLLLLAGARLENLLGPVVLAGTLRKALTAADADPAGLGDVAQLRGFLSGGTLTALFDAPWAPLYLGLIALLDPGLGVITAIGALTLAALAYMNERFSREPLNEIQRKARVAGAIADAAAHNAEVVQALGLLPALRHRWQQASGEMLEAWMRSGRAGGGIGALSRCTRLLIQVAVMAASARLVIEQTTTSGVMLASTLLLGRALAPVETAIGGWKTLLEARAAYRRLDVLLAKPTSEPVTALPEPSGAITVSKLGYCAPGSDQPLLQGVSFALEPGQTLGIIGGSGSGKSTLARLIAGCWQPSSGEIRLDGATLGQWSRERLGQHIGYLPQDVQLFAGTVAENIARLSEADSDQIVAAARLAHAHAMILHLRQGYDTKLGPNGVGLSGGQRQRVALARAVFGMPRLVVLDEPDASLDRDGEQALRATLQALRAAGATVIVVSHRTTLLPEMDRLLVLKDGQPQLFGSREAVLKRLQGGNAVAPQVIRGGKP</sequence>
<dbReference type="EMBL" id="CBTJ020000088">
    <property type="protein sequence ID" value="CDI04018.1"/>
    <property type="molecule type" value="Genomic_DNA"/>
</dbReference>
<name>W6ME54_9GAMM</name>
<evidence type="ECO:0000259" key="10">
    <source>
        <dbReference type="PROSITE" id="PS50893"/>
    </source>
</evidence>
<dbReference type="STRING" id="1400863.BN873_770051"/>
<dbReference type="SUPFAM" id="SSF90123">
    <property type="entry name" value="ABC transporter transmembrane region"/>
    <property type="match status" value="1"/>
</dbReference>
<dbReference type="GO" id="GO:0030253">
    <property type="term" value="P:protein secretion by the type I secretion system"/>
    <property type="evidence" value="ECO:0007669"/>
    <property type="project" value="InterPro"/>
</dbReference>
<dbReference type="Gene3D" id="3.40.50.300">
    <property type="entry name" value="P-loop containing nucleotide triphosphate hydrolases"/>
    <property type="match status" value="1"/>
</dbReference>
<dbReference type="GO" id="GO:0005524">
    <property type="term" value="F:ATP binding"/>
    <property type="evidence" value="ECO:0007669"/>
    <property type="project" value="UniProtKB-KW"/>
</dbReference>
<accession>W6ME54</accession>
<gene>
    <name evidence="12" type="ORF">BN873_770051</name>
</gene>
<feature type="domain" description="ABC transmembrane type-1" evidence="11">
    <location>
        <begin position="15"/>
        <end position="289"/>
    </location>
</feature>
<dbReference type="PROSITE" id="PS50929">
    <property type="entry name" value="ABC_TM1F"/>
    <property type="match status" value="1"/>
</dbReference>
<evidence type="ECO:0000256" key="5">
    <source>
        <dbReference type="ARBA" id="ARBA00022741"/>
    </source>
</evidence>
<evidence type="ECO:0000313" key="12">
    <source>
        <dbReference type="EMBL" id="CDI04018.1"/>
    </source>
</evidence>
<keyword evidence="6 12" id="KW-0067">ATP-binding</keyword>
<dbReference type="Gene3D" id="1.20.1560.10">
    <property type="entry name" value="ABC transporter type 1, transmembrane domain"/>
    <property type="match status" value="1"/>
</dbReference>
<dbReference type="Pfam" id="PF00664">
    <property type="entry name" value="ABC_membrane"/>
    <property type="match status" value="1"/>
</dbReference>
<dbReference type="AlphaFoldDB" id="W6ME54"/>
<reference evidence="12" key="1">
    <citation type="submission" date="2013-07" db="EMBL/GenBank/DDBJ databases">
        <authorList>
            <person name="McIlroy S."/>
        </authorList>
    </citation>
    <scope>NUCLEOTIDE SEQUENCE [LARGE SCALE GENOMIC DNA]</scope>
    <source>
        <strain evidence="12">Run_A_D11</strain>
    </source>
</reference>
<dbReference type="GO" id="GO:0008233">
    <property type="term" value="F:peptidase activity"/>
    <property type="evidence" value="ECO:0007669"/>
    <property type="project" value="UniProtKB-KW"/>
</dbReference>
<dbReference type="GO" id="GO:0005886">
    <property type="term" value="C:plasma membrane"/>
    <property type="evidence" value="ECO:0007669"/>
    <property type="project" value="UniProtKB-SubCell"/>
</dbReference>
<dbReference type="GO" id="GO:0016887">
    <property type="term" value="F:ATP hydrolysis activity"/>
    <property type="evidence" value="ECO:0007669"/>
    <property type="project" value="InterPro"/>
</dbReference>
<dbReference type="InterPro" id="IPR036640">
    <property type="entry name" value="ABC1_TM_sf"/>
</dbReference>
<keyword evidence="5" id="KW-0547">Nucleotide-binding</keyword>
<keyword evidence="13" id="KW-1185">Reference proteome</keyword>
<dbReference type="GO" id="GO:0030256">
    <property type="term" value="C:type I protein secretion system complex"/>
    <property type="evidence" value="ECO:0007669"/>
    <property type="project" value="InterPro"/>
</dbReference>
<keyword evidence="12" id="KW-0645">Protease</keyword>
<dbReference type="InterPro" id="IPR003593">
    <property type="entry name" value="AAA+_ATPase"/>
</dbReference>
<dbReference type="PANTHER" id="PTHR24221">
    <property type="entry name" value="ATP-BINDING CASSETTE SUB-FAMILY B"/>
    <property type="match status" value="1"/>
</dbReference>
<dbReference type="EC" id="3.6.3.43" evidence="12"/>
<feature type="transmembrane region" description="Helical" evidence="9">
    <location>
        <begin position="12"/>
        <end position="35"/>
    </location>
</feature>
<evidence type="ECO:0000313" key="13">
    <source>
        <dbReference type="Proteomes" id="UP000035760"/>
    </source>
</evidence>
<evidence type="ECO:0000256" key="3">
    <source>
        <dbReference type="ARBA" id="ARBA00022475"/>
    </source>
</evidence>
<keyword evidence="3" id="KW-1003">Cell membrane</keyword>
<feature type="transmembrane region" description="Helical" evidence="9">
    <location>
        <begin position="47"/>
        <end position="66"/>
    </location>
</feature>
<dbReference type="RefSeq" id="WP_048675555.1">
    <property type="nucleotide sequence ID" value="NZ_CBTJ020000088.1"/>
</dbReference>
<dbReference type="InterPro" id="IPR039421">
    <property type="entry name" value="Type_1_exporter"/>
</dbReference>
<dbReference type="GO" id="GO:0140359">
    <property type="term" value="F:ABC-type transporter activity"/>
    <property type="evidence" value="ECO:0007669"/>
    <property type="project" value="InterPro"/>
</dbReference>
<feature type="domain" description="ABC transporter" evidence="10">
    <location>
        <begin position="319"/>
        <end position="554"/>
    </location>
</feature>
<dbReference type="InterPro" id="IPR017871">
    <property type="entry name" value="ABC_transporter-like_CS"/>
</dbReference>
<dbReference type="SUPFAM" id="SSF52540">
    <property type="entry name" value="P-loop containing nucleoside triphosphate hydrolases"/>
    <property type="match status" value="1"/>
</dbReference>
<keyword evidence="8 9" id="KW-0472">Membrane</keyword>
<evidence type="ECO:0000256" key="6">
    <source>
        <dbReference type="ARBA" id="ARBA00022840"/>
    </source>
</evidence>
<protein>
    <submittedName>
        <fullName evidence="12">Alkaline protease secretion ATP-binding protein aprD</fullName>
        <ecNumber evidence="12">3.6.3.43</ecNumber>
    </submittedName>
</protein>
<dbReference type="PANTHER" id="PTHR24221:SF248">
    <property type="entry name" value="ABC TRANSPORTER TRANSMEMBRANE REGION"/>
    <property type="match status" value="1"/>
</dbReference>
<dbReference type="InterPro" id="IPR010128">
    <property type="entry name" value="ATPase_T1SS_PrtD-like"/>
</dbReference>
<dbReference type="NCBIfam" id="TIGR01842">
    <property type="entry name" value="type_I_sec_PrtD"/>
    <property type="match status" value="1"/>
</dbReference>
<dbReference type="InterPro" id="IPR011527">
    <property type="entry name" value="ABC1_TM_dom"/>
</dbReference>
<evidence type="ECO:0000256" key="9">
    <source>
        <dbReference type="SAM" id="Phobius"/>
    </source>
</evidence>
<evidence type="ECO:0000256" key="8">
    <source>
        <dbReference type="ARBA" id="ARBA00023136"/>
    </source>
</evidence>
<proteinExistence type="predicted"/>
<evidence type="ECO:0000256" key="1">
    <source>
        <dbReference type="ARBA" id="ARBA00004651"/>
    </source>
</evidence>
<dbReference type="PROSITE" id="PS00211">
    <property type="entry name" value="ABC_TRANSPORTER_1"/>
    <property type="match status" value="1"/>
</dbReference>
<dbReference type="SMART" id="SM00382">
    <property type="entry name" value="AAA"/>
    <property type="match status" value="1"/>
</dbReference>
<dbReference type="Pfam" id="PF00005">
    <property type="entry name" value="ABC_tran"/>
    <property type="match status" value="1"/>
</dbReference>
<reference evidence="12" key="2">
    <citation type="submission" date="2014-03" db="EMBL/GenBank/DDBJ databases">
        <title>Candidatus Competibacter-lineage genomes retrieved from metagenomes reveal functional metabolic diversity.</title>
        <authorList>
            <person name="McIlroy S.J."/>
            <person name="Albertsen M."/>
            <person name="Andresen E.K."/>
            <person name="Saunders A.M."/>
            <person name="Kristiansen R."/>
            <person name="Stokholm-Bjerregaard M."/>
            <person name="Nielsen K.L."/>
            <person name="Nielsen P.H."/>
        </authorList>
    </citation>
    <scope>NUCLEOTIDE SEQUENCE</scope>
    <source>
        <strain evidence="12">Run_A_D11</strain>
    </source>
</reference>
<feature type="transmembrane region" description="Helical" evidence="9">
    <location>
        <begin position="134"/>
        <end position="162"/>
    </location>
</feature>
<dbReference type="GO" id="GO:0006508">
    <property type="term" value="P:proteolysis"/>
    <property type="evidence" value="ECO:0007669"/>
    <property type="project" value="UniProtKB-KW"/>
</dbReference>
<dbReference type="Proteomes" id="UP000035760">
    <property type="component" value="Unassembled WGS sequence"/>
</dbReference>
<evidence type="ECO:0000256" key="7">
    <source>
        <dbReference type="ARBA" id="ARBA00022989"/>
    </source>
</evidence>
<dbReference type="OrthoDB" id="9782586at2"/>
<keyword evidence="7 9" id="KW-1133">Transmembrane helix</keyword>